<organism evidence="1 2">
    <name type="scientific">Lentzea albida</name>
    <dbReference type="NCBI Taxonomy" id="65499"/>
    <lineage>
        <taxon>Bacteria</taxon>
        <taxon>Bacillati</taxon>
        <taxon>Actinomycetota</taxon>
        <taxon>Actinomycetes</taxon>
        <taxon>Pseudonocardiales</taxon>
        <taxon>Pseudonocardiaceae</taxon>
        <taxon>Lentzea</taxon>
    </lineage>
</organism>
<evidence type="ECO:0000313" key="1">
    <source>
        <dbReference type="EMBL" id="SER37316.1"/>
    </source>
</evidence>
<dbReference type="Proteomes" id="UP000199503">
    <property type="component" value="Unassembled WGS sequence"/>
</dbReference>
<proteinExistence type="predicted"/>
<accession>A0A1H9NN01</accession>
<evidence type="ECO:0008006" key="3">
    <source>
        <dbReference type="Google" id="ProtNLM"/>
    </source>
</evidence>
<dbReference type="RefSeq" id="WP_089918740.1">
    <property type="nucleotide sequence ID" value="NZ_FOFV01000008.1"/>
</dbReference>
<gene>
    <name evidence="1" type="ORF">SAMN04488000_108237</name>
</gene>
<dbReference type="EMBL" id="FOFV01000008">
    <property type="protein sequence ID" value="SER37316.1"/>
    <property type="molecule type" value="Genomic_DNA"/>
</dbReference>
<dbReference type="STRING" id="65499.SAMN04488000_108237"/>
<keyword evidence="2" id="KW-1185">Reference proteome</keyword>
<protein>
    <recommendedName>
        <fullName evidence="3">Lipoprotein</fullName>
    </recommendedName>
</protein>
<name>A0A1H9NN01_9PSEU</name>
<sequence length="100" mass="10944">MRALAIVLLGCLALTACGDQRFEGDVRFKVTKADSEGYDLVLAGKQPADMISDWYSGRVAAKDFVEPVAVGDEVVCHVVQERVNEKHISTRTQTTDCKKA</sequence>
<dbReference type="PROSITE" id="PS51257">
    <property type="entry name" value="PROKAR_LIPOPROTEIN"/>
    <property type="match status" value="1"/>
</dbReference>
<reference evidence="2" key="1">
    <citation type="submission" date="2016-10" db="EMBL/GenBank/DDBJ databases">
        <authorList>
            <person name="Varghese N."/>
            <person name="Submissions S."/>
        </authorList>
    </citation>
    <scope>NUCLEOTIDE SEQUENCE [LARGE SCALE GENOMIC DNA]</scope>
    <source>
        <strain evidence="2">DSM 44437</strain>
    </source>
</reference>
<evidence type="ECO:0000313" key="2">
    <source>
        <dbReference type="Proteomes" id="UP000199503"/>
    </source>
</evidence>
<dbReference type="AlphaFoldDB" id="A0A1H9NN01"/>
<dbReference type="OrthoDB" id="3692361at2"/>